<dbReference type="Gene3D" id="3.30.450.20">
    <property type="entry name" value="PAS domain"/>
    <property type="match status" value="1"/>
</dbReference>
<dbReference type="PROSITE" id="PS51831">
    <property type="entry name" value="HD"/>
    <property type="match status" value="1"/>
</dbReference>
<dbReference type="PROSITE" id="PS51832">
    <property type="entry name" value="HD_GYP"/>
    <property type="match status" value="1"/>
</dbReference>
<dbReference type="Gene3D" id="1.10.3210.10">
    <property type="entry name" value="Hypothetical protein af1432"/>
    <property type="match status" value="1"/>
</dbReference>
<dbReference type="InterPro" id="IPR037522">
    <property type="entry name" value="HD_GYP_dom"/>
</dbReference>
<accession>A0A1F2PID0</accession>
<dbReference type="SUPFAM" id="SSF109604">
    <property type="entry name" value="HD-domain/PDEase-like"/>
    <property type="match status" value="1"/>
</dbReference>
<evidence type="ECO:0000256" key="2">
    <source>
        <dbReference type="ARBA" id="ARBA00024867"/>
    </source>
</evidence>
<feature type="domain" description="Response regulatory" evidence="5">
    <location>
        <begin position="7"/>
        <end position="126"/>
    </location>
</feature>
<dbReference type="InterPro" id="IPR043128">
    <property type="entry name" value="Rev_trsase/Diguanyl_cyclase"/>
</dbReference>
<dbReference type="Pfam" id="PF00072">
    <property type="entry name" value="Response_reg"/>
    <property type="match status" value="1"/>
</dbReference>
<dbReference type="InterPro" id="IPR001789">
    <property type="entry name" value="Sig_transdc_resp-reg_receiver"/>
</dbReference>
<dbReference type="Pfam" id="PF00990">
    <property type="entry name" value="GGDEF"/>
    <property type="match status" value="1"/>
</dbReference>
<dbReference type="PROSITE" id="PS50110">
    <property type="entry name" value="RESPONSE_REGULATORY"/>
    <property type="match status" value="1"/>
</dbReference>
<dbReference type="SUPFAM" id="SSF55073">
    <property type="entry name" value="Nucleotide cyclase"/>
    <property type="match status" value="1"/>
</dbReference>
<dbReference type="OrthoDB" id="1776118at2"/>
<dbReference type="InterPro" id="IPR029787">
    <property type="entry name" value="Nucleotide_cyclase"/>
</dbReference>
<feature type="coiled-coil region" evidence="4">
    <location>
        <begin position="139"/>
        <end position="187"/>
    </location>
</feature>
<feature type="domain" description="HD-GYP" evidence="9">
    <location>
        <begin position="454"/>
        <end position="643"/>
    </location>
</feature>
<dbReference type="PANTHER" id="PTHR45228:SF1">
    <property type="entry name" value="CYCLIC DI-GMP PHOSPHODIESTERASE TM_0186"/>
    <property type="match status" value="1"/>
</dbReference>
<feature type="domain" description="HD" evidence="8">
    <location>
        <begin position="476"/>
        <end position="598"/>
    </location>
</feature>
<dbReference type="NCBIfam" id="TIGR00229">
    <property type="entry name" value="sensory_box"/>
    <property type="match status" value="1"/>
</dbReference>
<dbReference type="RefSeq" id="WP_070370970.1">
    <property type="nucleotide sequence ID" value="NZ_LKEU01000027.1"/>
</dbReference>
<dbReference type="Gene3D" id="3.30.70.270">
    <property type="match status" value="1"/>
</dbReference>
<dbReference type="CDD" id="cd01949">
    <property type="entry name" value="GGDEF"/>
    <property type="match status" value="1"/>
</dbReference>
<feature type="domain" description="GGDEF" evidence="7">
    <location>
        <begin position="333"/>
        <end position="466"/>
    </location>
</feature>
<dbReference type="InterPro" id="IPR000160">
    <property type="entry name" value="GGDEF_dom"/>
</dbReference>
<proteinExistence type="predicted"/>
<evidence type="ECO:0000313" key="11">
    <source>
        <dbReference type="Proteomes" id="UP000176244"/>
    </source>
</evidence>
<dbReference type="CDD" id="cd00130">
    <property type="entry name" value="PAS"/>
    <property type="match status" value="1"/>
</dbReference>
<feature type="domain" description="PAC" evidence="6">
    <location>
        <begin position="252"/>
        <end position="304"/>
    </location>
</feature>
<organism evidence="10 11">
    <name type="scientific">Acetobacterium wieringae</name>
    <dbReference type="NCBI Taxonomy" id="52694"/>
    <lineage>
        <taxon>Bacteria</taxon>
        <taxon>Bacillati</taxon>
        <taxon>Bacillota</taxon>
        <taxon>Clostridia</taxon>
        <taxon>Eubacteriales</taxon>
        <taxon>Eubacteriaceae</taxon>
        <taxon>Acetobacterium</taxon>
    </lineage>
</organism>
<evidence type="ECO:0000259" key="7">
    <source>
        <dbReference type="PROSITE" id="PS50887"/>
    </source>
</evidence>
<dbReference type="Pfam" id="PF13487">
    <property type="entry name" value="HD_5"/>
    <property type="match status" value="1"/>
</dbReference>
<evidence type="ECO:0000313" key="10">
    <source>
        <dbReference type="EMBL" id="OFV71089.1"/>
    </source>
</evidence>
<evidence type="ECO:0000256" key="1">
    <source>
        <dbReference type="ARBA" id="ARBA00018672"/>
    </source>
</evidence>
<dbReference type="Gene3D" id="2.10.70.100">
    <property type="match status" value="1"/>
</dbReference>
<keyword evidence="3" id="KW-0597">Phosphoprotein</keyword>
<gene>
    <name evidence="10" type="primary">pleD_1</name>
    <name evidence="10" type="ORF">ACWI_16750</name>
</gene>
<dbReference type="PROSITE" id="PS50887">
    <property type="entry name" value="GGDEF"/>
    <property type="match status" value="1"/>
</dbReference>
<dbReference type="InterPro" id="IPR000700">
    <property type="entry name" value="PAS-assoc_C"/>
</dbReference>
<feature type="modified residue" description="4-aspartylphosphate" evidence="3">
    <location>
        <position position="58"/>
    </location>
</feature>
<dbReference type="InterPro" id="IPR006674">
    <property type="entry name" value="HD_domain"/>
</dbReference>
<comment type="function">
    <text evidence="2">May play the central regulatory role in sporulation. It may be an element of the effector pathway responsible for the activation of sporulation genes in response to nutritional stress. Spo0A may act in concert with spo0H (a sigma factor) to control the expression of some genes that are critical to the sporulation process.</text>
</comment>
<dbReference type="CDD" id="cd00077">
    <property type="entry name" value="HDc"/>
    <property type="match status" value="1"/>
</dbReference>
<dbReference type="InterPro" id="IPR003607">
    <property type="entry name" value="HD/PDEase_dom"/>
</dbReference>
<keyword evidence="4" id="KW-0175">Coiled coil</keyword>
<dbReference type="PANTHER" id="PTHR45228">
    <property type="entry name" value="CYCLIC DI-GMP PHOSPHODIESTERASE TM_0186-RELATED"/>
    <property type="match status" value="1"/>
</dbReference>
<dbReference type="GO" id="GO:0000160">
    <property type="term" value="P:phosphorelay signal transduction system"/>
    <property type="evidence" value="ECO:0007669"/>
    <property type="project" value="InterPro"/>
</dbReference>
<dbReference type="NCBIfam" id="TIGR00254">
    <property type="entry name" value="GGDEF"/>
    <property type="match status" value="1"/>
</dbReference>
<evidence type="ECO:0000259" key="5">
    <source>
        <dbReference type="PROSITE" id="PS50110"/>
    </source>
</evidence>
<dbReference type="InterPro" id="IPR013655">
    <property type="entry name" value="PAS_fold_3"/>
</dbReference>
<dbReference type="InterPro" id="IPR000014">
    <property type="entry name" value="PAS"/>
</dbReference>
<dbReference type="AlphaFoldDB" id="A0A1F2PID0"/>
<sequence>METRQLKILVIDDNQDNVIVLKAMIRDVFSDATVLMAFTGRTGFEMAVSEDPDIILMDIIMPEMDGFEVCRQLKASPDLADIPVVFVTAARGDREHRILALECGGEGFISKPIDEQELLSQLRAMAKIRWANLQKRNEKERLNNRVRKQNVALKAAHARTLKLLKSLEKENEARKKSEKALVEAQKLAHLGSYEFDFKNDKINCSEEVLNIFGVASVDELNTKEQFLRFAQPEEIPVILENINKVMVEKSTADFIFRIFRQDGEERIINMRMIPQFDEEKNHIGNFGTVQDITRIRKTEEEIRYLSYHDYLTGLFNRRFYEEVLIKLDTENNYPLTLVMADVNGLKMINDSFGHAVGDELLQKASNVIKNGCRENDVIARLGGDEFVIILTKTDAETAALIIKRLEVLAAREKIRGLKLSIAFGSRTKTRKEENIQQILKNAEDDMYRHKLYESASMRNKTIELIMNTLYEKSNREMMHSSRVGHICEKIGLRMKLDQDEINQIRTAGLIHDIGKMGIDEKILNKTGALSDEEWQEIKRHPEIGYRILSSANEFSEMANCILEHHERWDGHGYPKGLKGEEISLQGRIVAVADSFDAMTSDRAYRKALAYDEAITEIKRCAGTHFDPLVAKMLVEVVHSEMIR</sequence>
<dbReference type="InterPro" id="IPR052020">
    <property type="entry name" value="Cyclic_di-GMP/3'3'-cGAMP_PDE"/>
</dbReference>
<dbReference type="EMBL" id="LKEU01000027">
    <property type="protein sequence ID" value="OFV71089.1"/>
    <property type="molecule type" value="Genomic_DNA"/>
</dbReference>
<name>A0A1F2PID0_9FIRM</name>
<dbReference type="PROSITE" id="PS50113">
    <property type="entry name" value="PAC"/>
    <property type="match status" value="1"/>
</dbReference>
<dbReference type="Gene3D" id="3.40.50.2300">
    <property type="match status" value="1"/>
</dbReference>
<dbReference type="Pfam" id="PF08447">
    <property type="entry name" value="PAS_3"/>
    <property type="match status" value="1"/>
</dbReference>
<evidence type="ECO:0000256" key="4">
    <source>
        <dbReference type="SAM" id="Coils"/>
    </source>
</evidence>
<dbReference type="Proteomes" id="UP000176244">
    <property type="component" value="Unassembled WGS sequence"/>
</dbReference>
<dbReference type="SMART" id="SM00448">
    <property type="entry name" value="REC"/>
    <property type="match status" value="1"/>
</dbReference>
<evidence type="ECO:0000259" key="6">
    <source>
        <dbReference type="PROSITE" id="PS50113"/>
    </source>
</evidence>
<dbReference type="SMART" id="SM00471">
    <property type="entry name" value="HDc"/>
    <property type="match status" value="1"/>
</dbReference>
<dbReference type="SUPFAM" id="SSF55785">
    <property type="entry name" value="PYP-like sensor domain (PAS domain)"/>
    <property type="match status" value="1"/>
</dbReference>
<dbReference type="SUPFAM" id="SSF52172">
    <property type="entry name" value="CheY-like"/>
    <property type="match status" value="1"/>
</dbReference>
<comment type="caution">
    <text evidence="10">The sequence shown here is derived from an EMBL/GenBank/DDBJ whole genome shotgun (WGS) entry which is preliminary data.</text>
</comment>
<dbReference type="InterPro" id="IPR035965">
    <property type="entry name" value="PAS-like_dom_sf"/>
</dbReference>
<dbReference type="SMART" id="SM00267">
    <property type="entry name" value="GGDEF"/>
    <property type="match status" value="1"/>
</dbReference>
<evidence type="ECO:0000256" key="3">
    <source>
        <dbReference type="PROSITE-ProRule" id="PRU00169"/>
    </source>
</evidence>
<reference evidence="10 11" key="1">
    <citation type="submission" date="2015-09" db="EMBL/GenBank/DDBJ databases">
        <title>Genome sequence of Acetobacterium wieringae DSM 1911.</title>
        <authorList>
            <person name="Poehlein A."/>
            <person name="Bengelsdorf F.R."/>
            <person name="Schiel-Bengelsdorf B."/>
            <person name="Duerre P."/>
            <person name="Daniel R."/>
        </authorList>
    </citation>
    <scope>NUCLEOTIDE SEQUENCE [LARGE SCALE GENOMIC DNA]</scope>
    <source>
        <strain evidence="10 11">DSM 1911</strain>
    </source>
</reference>
<dbReference type="InterPro" id="IPR011006">
    <property type="entry name" value="CheY-like_superfamily"/>
</dbReference>
<protein>
    <recommendedName>
        <fullName evidence="1">Stage 0 sporulation protein A homolog</fullName>
    </recommendedName>
</protein>
<dbReference type="STRING" id="52694.ACWI_16750"/>
<evidence type="ECO:0000259" key="8">
    <source>
        <dbReference type="PROSITE" id="PS51831"/>
    </source>
</evidence>
<evidence type="ECO:0000259" key="9">
    <source>
        <dbReference type="PROSITE" id="PS51832"/>
    </source>
</evidence>